<comment type="similarity">
    <text evidence="2">Belongs to the RLP family.</text>
</comment>
<keyword evidence="5 10" id="KW-0732">Signal</keyword>
<keyword evidence="8" id="KW-0472">Membrane</keyword>
<evidence type="ECO:0000256" key="8">
    <source>
        <dbReference type="ARBA" id="ARBA00023136"/>
    </source>
</evidence>
<evidence type="ECO:0000256" key="9">
    <source>
        <dbReference type="ARBA" id="ARBA00023180"/>
    </source>
</evidence>
<dbReference type="Gene3D" id="3.80.10.10">
    <property type="entry name" value="Ribonuclease Inhibitor"/>
    <property type="match status" value="2"/>
</dbReference>
<dbReference type="InterPro" id="IPR001611">
    <property type="entry name" value="Leu-rich_rpt"/>
</dbReference>
<evidence type="ECO:0000256" key="10">
    <source>
        <dbReference type="SAM" id="SignalP"/>
    </source>
</evidence>
<dbReference type="InterPro" id="IPR032675">
    <property type="entry name" value="LRR_dom_sf"/>
</dbReference>
<name>A0A068VNC4_COFCA</name>
<dbReference type="FunFam" id="3.80.10.10:FF:000275">
    <property type="entry name" value="Leucine-rich repeat receptor-like protein kinase"/>
    <property type="match status" value="1"/>
</dbReference>
<keyword evidence="9" id="KW-0325">Glycoprotein</keyword>
<dbReference type="EMBL" id="HG741793">
    <property type="protein sequence ID" value="CDP21183.1"/>
    <property type="molecule type" value="Genomic_DNA"/>
</dbReference>
<keyword evidence="3" id="KW-0433">Leucine-rich repeat</keyword>
<accession>A0A068VNC4</accession>
<dbReference type="PANTHER" id="PTHR48060">
    <property type="entry name" value="DNA DAMAGE-REPAIR/TOLERATION PROTEIN DRT100"/>
    <property type="match status" value="1"/>
</dbReference>
<feature type="domain" description="Leucine-rich repeat-containing N-terminal plant-type" evidence="11">
    <location>
        <begin position="38"/>
        <end position="77"/>
    </location>
</feature>
<keyword evidence="13" id="KW-1185">Reference proteome</keyword>
<dbReference type="SUPFAM" id="SSF52058">
    <property type="entry name" value="L domain-like"/>
    <property type="match status" value="1"/>
</dbReference>
<dbReference type="PhylomeDB" id="A0A068VNC4"/>
<evidence type="ECO:0000313" key="13">
    <source>
        <dbReference type="Proteomes" id="UP000295252"/>
    </source>
</evidence>
<protein>
    <submittedName>
        <fullName evidence="12">DH200=94 genomic scaffold, scaffold_2709</fullName>
    </submittedName>
</protein>
<dbReference type="Pfam" id="PF00560">
    <property type="entry name" value="LRR_1"/>
    <property type="match status" value="2"/>
</dbReference>
<dbReference type="GO" id="GO:0016020">
    <property type="term" value="C:membrane"/>
    <property type="evidence" value="ECO:0007669"/>
    <property type="project" value="UniProtKB-SubCell"/>
</dbReference>
<gene>
    <name evidence="12" type="ORF">GSCOC_T00003623001</name>
</gene>
<sequence length="297" mass="33034">MWAFWTSTLANVFLLLQFAMRFPAIHVSLSAAKQFQNETDRLALLEFKHQIYDDPFGVLNSWNHSQYHCQWEGVTCSTRHQRVVALTLMDRQLSGTISPHVGNLSFMRFIQLGENQFHGEIPQEFGRLFRLRVLNLLKIFIFHTNNLTGEIPSSIGNLSSLTTLALGYNNLEGNLPSEMGLLKKFAILTAGGNKLSGIIPASIFNCSAIIAISVPANSFHGNLPTNIGLTLPNLEGLYLGANKFYGNFPTSITNASGLEVLDLSRNKFEGQIPANLGDLTNLIVFDLYDNLFGNLFH</sequence>
<reference evidence="13" key="1">
    <citation type="journal article" date="2014" name="Science">
        <title>The coffee genome provides insight into the convergent evolution of caffeine biosynthesis.</title>
        <authorList>
            <person name="Denoeud F."/>
            <person name="Carretero-Paulet L."/>
            <person name="Dereeper A."/>
            <person name="Droc G."/>
            <person name="Guyot R."/>
            <person name="Pietrella M."/>
            <person name="Zheng C."/>
            <person name="Alberti A."/>
            <person name="Anthony F."/>
            <person name="Aprea G."/>
            <person name="Aury J.M."/>
            <person name="Bento P."/>
            <person name="Bernard M."/>
            <person name="Bocs S."/>
            <person name="Campa C."/>
            <person name="Cenci A."/>
            <person name="Combes M.C."/>
            <person name="Crouzillat D."/>
            <person name="Da Silva C."/>
            <person name="Daddiego L."/>
            <person name="De Bellis F."/>
            <person name="Dussert S."/>
            <person name="Garsmeur O."/>
            <person name="Gayraud T."/>
            <person name="Guignon V."/>
            <person name="Jahn K."/>
            <person name="Jamilloux V."/>
            <person name="Joet T."/>
            <person name="Labadie K."/>
            <person name="Lan T."/>
            <person name="Leclercq J."/>
            <person name="Lepelley M."/>
            <person name="Leroy T."/>
            <person name="Li L.T."/>
            <person name="Librado P."/>
            <person name="Lopez L."/>
            <person name="Munoz A."/>
            <person name="Noel B."/>
            <person name="Pallavicini A."/>
            <person name="Perrotta G."/>
            <person name="Poncet V."/>
            <person name="Pot D."/>
            <person name="Priyono X."/>
            <person name="Rigoreau M."/>
            <person name="Rouard M."/>
            <person name="Rozas J."/>
            <person name="Tranchant-Dubreuil C."/>
            <person name="VanBuren R."/>
            <person name="Zhang Q."/>
            <person name="Andrade A.C."/>
            <person name="Argout X."/>
            <person name="Bertrand B."/>
            <person name="de Kochko A."/>
            <person name="Graziosi G."/>
            <person name="Henry R.J."/>
            <person name="Jayarama X."/>
            <person name="Ming R."/>
            <person name="Nagai C."/>
            <person name="Rounsley S."/>
            <person name="Sankoff D."/>
            <person name="Giuliano G."/>
            <person name="Albert V.A."/>
            <person name="Wincker P."/>
            <person name="Lashermes P."/>
        </authorList>
    </citation>
    <scope>NUCLEOTIDE SEQUENCE [LARGE SCALE GENOMIC DNA]</scope>
    <source>
        <strain evidence="13">cv. DH200-94</strain>
    </source>
</reference>
<evidence type="ECO:0000259" key="11">
    <source>
        <dbReference type="Pfam" id="PF08263"/>
    </source>
</evidence>
<keyword evidence="4" id="KW-0812">Transmembrane</keyword>
<dbReference type="InterPro" id="IPR053211">
    <property type="entry name" value="DNA_repair-toleration"/>
</dbReference>
<comment type="subcellular location">
    <subcellularLocation>
        <location evidence="1">Membrane</location>
        <topology evidence="1">Single-pass type I membrane protein</topology>
    </subcellularLocation>
</comment>
<dbReference type="Pfam" id="PF08263">
    <property type="entry name" value="LRRNT_2"/>
    <property type="match status" value="1"/>
</dbReference>
<dbReference type="Gramene" id="CDP21183">
    <property type="protein sequence ID" value="CDP21183"/>
    <property type="gene ID" value="GSCOC_T00003623001"/>
</dbReference>
<evidence type="ECO:0000256" key="7">
    <source>
        <dbReference type="ARBA" id="ARBA00022989"/>
    </source>
</evidence>
<keyword evidence="6" id="KW-0677">Repeat</keyword>
<dbReference type="AlphaFoldDB" id="A0A068VNC4"/>
<evidence type="ECO:0000256" key="6">
    <source>
        <dbReference type="ARBA" id="ARBA00022737"/>
    </source>
</evidence>
<dbReference type="InParanoid" id="A0A068VNC4"/>
<dbReference type="OMA" id="QFSSHAY"/>
<dbReference type="OrthoDB" id="1721266at2759"/>
<proteinExistence type="inferred from homology"/>
<dbReference type="PANTHER" id="PTHR48060:SF21">
    <property type="entry name" value="L DOMAIN-LIKE PROTEIN"/>
    <property type="match status" value="1"/>
</dbReference>
<feature type="chain" id="PRO_5001656103" evidence="10">
    <location>
        <begin position="22"/>
        <end position="297"/>
    </location>
</feature>
<evidence type="ECO:0000313" key="12">
    <source>
        <dbReference type="EMBL" id="CDP21183.1"/>
    </source>
</evidence>
<evidence type="ECO:0000256" key="1">
    <source>
        <dbReference type="ARBA" id="ARBA00004479"/>
    </source>
</evidence>
<dbReference type="Proteomes" id="UP000295252">
    <property type="component" value="Unassembled WGS sequence"/>
</dbReference>
<organism evidence="12 13">
    <name type="scientific">Coffea canephora</name>
    <name type="common">Robusta coffee</name>
    <dbReference type="NCBI Taxonomy" id="49390"/>
    <lineage>
        <taxon>Eukaryota</taxon>
        <taxon>Viridiplantae</taxon>
        <taxon>Streptophyta</taxon>
        <taxon>Embryophyta</taxon>
        <taxon>Tracheophyta</taxon>
        <taxon>Spermatophyta</taxon>
        <taxon>Magnoliopsida</taxon>
        <taxon>eudicotyledons</taxon>
        <taxon>Gunneridae</taxon>
        <taxon>Pentapetalae</taxon>
        <taxon>asterids</taxon>
        <taxon>lamiids</taxon>
        <taxon>Gentianales</taxon>
        <taxon>Rubiaceae</taxon>
        <taxon>Ixoroideae</taxon>
        <taxon>Gardenieae complex</taxon>
        <taxon>Bertiereae - Coffeeae clade</taxon>
        <taxon>Coffeeae</taxon>
        <taxon>Coffea</taxon>
    </lineage>
</organism>
<dbReference type="STRING" id="49390.A0A068VNC4"/>
<keyword evidence="7" id="KW-1133">Transmembrane helix</keyword>
<feature type="signal peptide" evidence="10">
    <location>
        <begin position="1"/>
        <end position="21"/>
    </location>
</feature>
<evidence type="ECO:0000256" key="5">
    <source>
        <dbReference type="ARBA" id="ARBA00022729"/>
    </source>
</evidence>
<evidence type="ECO:0000256" key="2">
    <source>
        <dbReference type="ARBA" id="ARBA00009592"/>
    </source>
</evidence>
<evidence type="ECO:0000256" key="4">
    <source>
        <dbReference type="ARBA" id="ARBA00022692"/>
    </source>
</evidence>
<evidence type="ECO:0000256" key="3">
    <source>
        <dbReference type="ARBA" id="ARBA00022614"/>
    </source>
</evidence>
<dbReference type="InterPro" id="IPR013210">
    <property type="entry name" value="LRR_N_plant-typ"/>
</dbReference>